<comment type="caution">
    <text evidence="1">The sequence shown here is derived from an EMBL/GenBank/DDBJ whole genome shotgun (WGS) entry which is preliminary data.</text>
</comment>
<proteinExistence type="predicted"/>
<dbReference type="AlphaFoldDB" id="A0AA90KK35"/>
<gene>
    <name evidence="1" type="ORF">P9867_18715</name>
</gene>
<accession>A0AA90KK35</accession>
<evidence type="ECO:0000313" key="1">
    <source>
        <dbReference type="EMBL" id="MDK4883614.1"/>
    </source>
</evidence>
<name>A0AA90KK35_ACIBA</name>
<protein>
    <submittedName>
        <fullName evidence="1">Uncharacterized protein</fullName>
    </submittedName>
</protein>
<organism evidence="1">
    <name type="scientific">Acinetobacter baumannii</name>
    <dbReference type="NCBI Taxonomy" id="470"/>
    <lineage>
        <taxon>Bacteria</taxon>
        <taxon>Pseudomonadati</taxon>
        <taxon>Pseudomonadota</taxon>
        <taxon>Gammaproteobacteria</taxon>
        <taxon>Moraxellales</taxon>
        <taxon>Moraxellaceae</taxon>
        <taxon>Acinetobacter</taxon>
        <taxon>Acinetobacter calcoaceticus/baumannii complex</taxon>
    </lineage>
</organism>
<sequence>MNQAVETEQFKTSKKASKAEIARSMRDKFFIVSKEKWEKLYRIRPSINDMASYLVLACGTGADHKTTSWSAGAIYQHAGISPRPATRSIMHLEQYGFIDTKKAAKKNTFPVYKITFDKNPKTDKAGDNIYIPCGVVTGVEGEKSPLERLVDEQNLELLYLFIRLYAFQDKELDVINPNIVSSLINDNNDSQTMVTYNESGLLNLWVAGEVPSESAYVKSDFYDFNKSLITRSYFNAEQGEEQEETGVWAFLNTLKKLGLIESSYLVSRGDESNLSTFDPIFEITRTKQTALLDVLQNIADEKGKLNGGGELEFSNIRDGMYGFFFIAPASYKKLHIHCFVKMRYRTNKGASKVKYALQNKYENEVNFLINKIREN</sequence>
<reference evidence="1" key="1">
    <citation type="submission" date="2023-01" db="EMBL/GenBank/DDBJ databases">
        <title>Genomic dissection of endemic carbapenem resistance: metallo-beta-lactamase gene dissemination through clonal, plasmid and integron transfer pathways.</title>
        <authorList>
            <person name="Macesic N."/>
        </authorList>
    </citation>
    <scope>NUCLEOTIDE SEQUENCE</scope>
    <source>
        <strain evidence="1">CPO519</strain>
    </source>
</reference>
<dbReference type="EMBL" id="JARTMM010000113">
    <property type="protein sequence ID" value="MDK4883614.1"/>
    <property type="molecule type" value="Genomic_DNA"/>
</dbReference>